<evidence type="ECO:0008006" key="3">
    <source>
        <dbReference type="Google" id="ProtNLM"/>
    </source>
</evidence>
<organism evidence="1 2">
    <name type="scientific">Triparma strigata</name>
    <dbReference type="NCBI Taxonomy" id="1606541"/>
    <lineage>
        <taxon>Eukaryota</taxon>
        <taxon>Sar</taxon>
        <taxon>Stramenopiles</taxon>
        <taxon>Ochrophyta</taxon>
        <taxon>Bolidophyceae</taxon>
        <taxon>Parmales</taxon>
        <taxon>Triparmaceae</taxon>
        <taxon>Triparma</taxon>
    </lineage>
</organism>
<dbReference type="InterPro" id="IPR042266">
    <property type="entry name" value="PPPDE_sf"/>
</dbReference>
<comment type="caution">
    <text evidence="1">The sequence shown here is derived from an EMBL/GenBank/DDBJ whole genome shotgun (WGS) entry which is preliminary data.</text>
</comment>
<sequence>MRARLPHTKMMYGSDGNGEGWVGDVYVHVSATTLAPGQFEARARIKALLWQANDGNLTTLHDGTLEVRYPSNGILEYWKRKAGSAVPIPVAHPVPSGPLRPIKLMFRRVDSLGITWHWAICIGDSNYETGGSMAVIGPRGVVHASSPLVTSKVAQTGTRPEQFDGYVERGWTSAQTDAEVEQFCTEWVNRHPMYDVRGPNCQTFAEDLFIRLTGQNLEFSRFADLKRDPEASANAVWLNPSKKPF</sequence>
<protein>
    <recommendedName>
        <fullName evidence="3">PPPDE domain-containing protein</fullName>
    </recommendedName>
</protein>
<keyword evidence="2" id="KW-1185">Reference proteome</keyword>
<dbReference type="OrthoDB" id="10608177at2759"/>
<accession>A0A9W7A9X0</accession>
<name>A0A9W7A9X0_9STRA</name>
<gene>
    <name evidence="1" type="ORF">TrST_g4364</name>
</gene>
<reference evidence="2" key="1">
    <citation type="journal article" date="2023" name="Commun. Biol.">
        <title>Genome analysis of Parmales, the sister group of diatoms, reveals the evolutionary specialization of diatoms from phago-mixotrophs to photoautotrophs.</title>
        <authorList>
            <person name="Ban H."/>
            <person name="Sato S."/>
            <person name="Yoshikawa S."/>
            <person name="Yamada K."/>
            <person name="Nakamura Y."/>
            <person name="Ichinomiya M."/>
            <person name="Sato N."/>
            <person name="Blanc-Mathieu R."/>
            <person name="Endo H."/>
            <person name="Kuwata A."/>
            <person name="Ogata H."/>
        </authorList>
    </citation>
    <scope>NUCLEOTIDE SEQUENCE [LARGE SCALE GENOMIC DNA]</scope>
    <source>
        <strain evidence="2">NIES 3701</strain>
    </source>
</reference>
<dbReference type="AlphaFoldDB" id="A0A9W7A9X0"/>
<dbReference type="Gene3D" id="3.90.1720.30">
    <property type="entry name" value="PPPDE domains"/>
    <property type="match status" value="1"/>
</dbReference>
<dbReference type="Proteomes" id="UP001165085">
    <property type="component" value="Unassembled WGS sequence"/>
</dbReference>
<evidence type="ECO:0000313" key="1">
    <source>
        <dbReference type="EMBL" id="GMH68412.1"/>
    </source>
</evidence>
<dbReference type="EMBL" id="BRXY01000125">
    <property type="protein sequence ID" value="GMH68412.1"/>
    <property type="molecule type" value="Genomic_DNA"/>
</dbReference>
<evidence type="ECO:0000313" key="2">
    <source>
        <dbReference type="Proteomes" id="UP001165085"/>
    </source>
</evidence>
<proteinExistence type="predicted"/>